<sequence length="242" mass="26874">MEKILPQEPQPILREDTDVIFGQPITQLEGAGYFQKHVCTKTRLSNLIDVKALRETNPHEARMIFGREGTLPQEEDLVFFFSHAQLKDLFANMDPNGGLAVFMGARSVSEFDYEDTGRACEFARPTVMLFNYKTSPSVDFKPVTVDIDGRTFGVEGDDVEIEGGGVEHPGTGGGGGTIRTVNGLTNTLKFIQKHNLQNMPDGSTETYMFDYENPDPCNKDNVRFPTSFKILKVSATGNTPRI</sequence>
<protein>
    <submittedName>
        <fullName evidence="1">Uncharacterized protein</fullName>
    </submittedName>
</protein>
<comment type="caution">
    <text evidence="1">The sequence shown here is derived from an EMBL/GenBank/DDBJ whole genome shotgun (WGS) entry which is preliminary data.</text>
</comment>
<gene>
    <name evidence="1" type="ORF">LX64_05020</name>
</gene>
<keyword evidence="2" id="KW-1185">Reference proteome</keyword>
<dbReference type="RefSeq" id="WP_111600394.1">
    <property type="nucleotide sequence ID" value="NZ_QLLL01000014.1"/>
</dbReference>
<evidence type="ECO:0000313" key="2">
    <source>
        <dbReference type="Proteomes" id="UP000249547"/>
    </source>
</evidence>
<organism evidence="1 2">
    <name type="scientific">Chitinophaga skermanii</name>
    <dbReference type="NCBI Taxonomy" id="331697"/>
    <lineage>
        <taxon>Bacteria</taxon>
        <taxon>Pseudomonadati</taxon>
        <taxon>Bacteroidota</taxon>
        <taxon>Chitinophagia</taxon>
        <taxon>Chitinophagales</taxon>
        <taxon>Chitinophagaceae</taxon>
        <taxon>Chitinophaga</taxon>
    </lineage>
</organism>
<accession>A0A327Q7A7</accession>
<evidence type="ECO:0000313" key="1">
    <source>
        <dbReference type="EMBL" id="RAI97716.1"/>
    </source>
</evidence>
<reference evidence="1 2" key="1">
    <citation type="submission" date="2018-06" db="EMBL/GenBank/DDBJ databases">
        <title>Genomic Encyclopedia of Archaeal and Bacterial Type Strains, Phase II (KMG-II): from individual species to whole genera.</title>
        <authorList>
            <person name="Goeker M."/>
        </authorList>
    </citation>
    <scope>NUCLEOTIDE SEQUENCE [LARGE SCALE GENOMIC DNA]</scope>
    <source>
        <strain evidence="1 2">DSM 23857</strain>
    </source>
</reference>
<proteinExistence type="predicted"/>
<dbReference type="AlphaFoldDB" id="A0A327Q7A7"/>
<dbReference type="EMBL" id="QLLL01000014">
    <property type="protein sequence ID" value="RAI97716.1"/>
    <property type="molecule type" value="Genomic_DNA"/>
</dbReference>
<name>A0A327Q7A7_9BACT</name>
<dbReference type="Proteomes" id="UP000249547">
    <property type="component" value="Unassembled WGS sequence"/>
</dbReference>